<name>A0AAV0D836_9ASTE</name>
<dbReference type="PANTHER" id="PTHR47481">
    <property type="match status" value="1"/>
</dbReference>
<evidence type="ECO:0000256" key="1">
    <source>
        <dbReference type="SAM" id="MobiDB-lite"/>
    </source>
</evidence>
<dbReference type="PANTHER" id="PTHR47481:SF43">
    <property type="entry name" value="RETROTRANSPOSON COPIA-LIKE N-TERMINAL DOMAIN-CONTAINING PROTEIN"/>
    <property type="match status" value="1"/>
</dbReference>
<evidence type="ECO:0008006" key="4">
    <source>
        <dbReference type="Google" id="ProtNLM"/>
    </source>
</evidence>
<proteinExistence type="predicted"/>
<dbReference type="GO" id="GO:0008270">
    <property type="term" value="F:zinc ion binding"/>
    <property type="evidence" value="ECO:0007669"/>
    <property type="project" value="InterPro"/>
</dbReference>
<dbReference type="Pfam" id="PF14223">
    <property type="entry name" value="Retrotran_gag_2"/>
    <property type="match status" value="1"/>
</dbReference>
<comment type="caution">
    <text evidence="2">The sequence shown here is derived from an EMBL/GenBank/DDBJ whole genome shotgun (WGS) entry which is preliminary data.</text>
</comment>
<dbReference type="InterPro" id="IPR036875">
    <property type="entry name" value="Znf_CCHC_sf"/>
</dbReference>
<gene>
    <name evidence="2" type="ORF">CEPIT_LOCUS12945</name>
</gene>
<evidence type="ECO:0000313" key="2">
    <source>
        <dbReference type="EMBL" id="CAH9094629.1"/>
    </source>
</evidence>
<feature type="region of interest" description="Disordered" evidence="1">
    <location>
        <begin position="367"/>
        <end position="397"/>
    </location>
</feature>
<dbReference type="EMBL" id="CAMAPF010000082">
    <property type="protein sequence ID" value="CAH9094629.1"/>
    <property type="molecule type" value="Genomic_DNA"/>
</dbReference>
<dbReference type="AlphaFoldDB" id="A0AAV0D836"/>
<keyword evidence="3" id="KW-1185">Reference proteome</keyword>
<accession>A0AAV0D836</accession>
<dbReference type="SUPFAM" id="SSF57756">
    <property type="entry name" value="Retrovirus zinc finger-like domains"/>
    <property type="match status" value="1"/>
</dbReference>
<reference evidence="2" key="1">
    <citation type="submission" date="2022-07" db="EMBL/GenBank/DDBJ databases">
        <authorList>
            <person name="Macas J."/>
            <person name="Novak P."/>
            <person name="Neumann P."/>
        </authorList>
    </citation>
    <scope>NUCLEOTIDE SEQUENCE</scope>
</reference>
<organism evidence="2 3">
    <name type="scientific">Cuscuta epithymum</name>
    <dbReference type="NCBI Taxonomy" id="186058"/>
    <lineage>
        <taxon>Eukaryota</taxon>
        <taxon>Viridiplantae</taxon>
        <taxon>Streptophyta</taxon>
        <taxon>Embryophyta</taxon>
        <taxon>Tracheophyta</taxon>
        <taxon>Spermatophyta</taxon>
        <taxon>Magnoliopsida</taxon>
        <taxon>eudicotyledons</taxon>
        <taxon>Gunneridae</taxon>
        <taxon>Pentapetalae</taxon>
        <taxon>asterids</taxon>
        <taxon>lamiids</taxon>
        <taxon>Solanales</taxon>
        <taxon>Convolvulaceae</taxon>
        <taxon>Cuscuteae</taxon>
        <taxon>Cuscuta</taxon>
        <taxon>Cuscuta subgen. Cuscuta</taxon>
    </lineage>
</organism>
<evidence type="ECO:0000313" key="3">
    <source>
        <dbReference type="Proteomes" id="UP001152523"/>
    </source>
</evidence>
<protein>
    <recommendedName>
        <fullName evidence="4">Retrotransposon Copia-like N-terminal domain-containing protein</fullName>
    </recommendedName>
</protein>
<dbReference type="GO" id="GO:0003676">
    <property type="term" value="F:nucleic acid binding"/>
    <property type="evidence" value="ECO:0007669"/>
    <property type="project" value="InterPro"/>
</dbReference>
<feature type="compositionally biased region" description="Basic and acidic residues" evidence="1">
    <location>
        <begin position="263"/>
        <end position="287"/>
    </location>
</feature>
<dbReference type="Proteomes" id="UP001152523">
    <property type="component" value="Unassembled WGS sequence"/>
</dbReference>
<sequence length="397" mass="43693">MINTIQHFHGIKSHTLKSLIFFSDPTLKMTIPAATAVIPLTASANFPIKLTASNFPVWKCQVHAALVGLGLEGYVDGTITAPDQFTDAAKTQLNPCYITWYRQDKTILSALLGSCSDTIQPIISSTTTSRNAWDKLALTYANTSRGRIIFLKSTLAKTTKGDKSVMEYLTIMNKIADDLALAQSPTSEEDLIVSILNGLGPDYHDITSAIRVRETPLPLSQLQSILEERERELQNAPAPTSILLPTANATILSDRMHHSSSSGDRRPNYANDRRGSAPRRGRGEYSHHQTRHSSFSMVCRFCDNVGHEVKDCRKLRRFLRDNNISYTSQQSHPAVNHVTTAQSPHNQQWMFDSGASHHVASDANLLPTYTDYGGPEEVRLGDGSGHGGATSTRGEHP</sequence>
<feature type="region of interest" description="Disordered" evidence="1">
    <location>
        <begin position="254"/>
        <end position="289"/>
    </location>
</feature>